<feature type="transmembrane region" description="Helical" evidence="9">
    <location>
        <begin position="1181"/>
        <end position="1202"/>
    </location>
</feature>
<feature type="compositionally biased region" description="Low complexity" evidence="8">
    <location>
        <begin position="360"/>
        <end position="404"/>
    </location>
</feature>
<dbReference type="Pfam" id="PF00873">
    <property type="entry name" value="ACR_tran"/>
    <property type="match status" value="2"/>
</dbReference>
<feature type="compositionally biased region" description="Gly residues" evidence="8">
    <location>
        <begin position="349"/>
        <end position="359"/>
    </location>
</feature>
<feature type="transmembrane region" description="Helical" evidence="9">
    <location>
        <begin position="546"/>
        <end position="565"/>
    </location>
</feature>
<feature type="transmembrane region" description="Helical" evidence="9">
    <location>
        <begin position="1214"/>
        <end position="1240"/>
    </location>
</feature>
<evidence type="ECO:0000256" key="7">
    <source>
        <dbReference type="ARBA" id="ARBA00023136"/>
    </source>
</evidence>
<evidence type="ECO:0000256" key="5">
    <source>
        <dbReference type="ARBA" id="ARBA00022692"/>
    </source>
</evidence>
<feature type="transmembrane region" description="Helical" evidence="9">
    <location>
        <begin position="744"/>
        <end position="767"/>
    </location>
</feature>
<dbReference type="PRINTS" id="PR00702">
    <property type="entry name" value="ACRIFLAVINRP"/>
</dbReference>
<gene>
    <name evidence="10" type="ORF">FTUN_0686</name>
</gene>
<dbReference type="Gene3D" id="1.20.1640.10">
    <property type="entry name" value="Multidrug efflux transporter AcrB transmembrane domain"/>
    <property type="match status" value="3"/>
</dbReference>
<dbReference type="SUPFAM" id="SSF82693">
    <property type="entry name" value="Multidrug efflux transporter AcrB pore domain, PN1, PN2, PC1 and PC2 subdomains"/>
    <property type="match status" value="4"/>
</dbReference>
<keyword evidence="4" id="KW-0997">Cell inner membrane</keyword>
<keyword evidence="5 9" id="KW-0812">Transmembrane</keyword>
<dbReference type="Proteomes" id="UP000503447">
    <property type="component" value="Chromosome"/>
</dbReference>
<keyword evidence="11" id="KW-1185">Reference proteome</keyword>
<feature type="transmembrane region" description="Helical" evidence="9">
    <location>
        <begin position="572"/>
        <end position="593"/>
    </location>
</feature>
<feature type="transmembrane region" description="Helical" evidence="9">
    <location>
        <begin position="679"/>
        <end position="702"/>
    </location>
</feature>
<dbReference type="InterPro" id="IPR001036">
    <property type="entry name" value="Acrflvin-R"/>
</dbReference>
<organism evidence="10 11">
    <name type="scientific">Frigoriglobus tundricola</name>
    <dbReference type="NCBI Taxonomy" id="2774151"/>
    <lineage>
        <taxon>Bacteria</taxon>
        <taxon>Pseudomonadati</taxon>
        <taxon>Planctomycetota</taxon>
        <taxon>Planctomycetia</taxon>
        <taxon>Gemmatales</taxon>
        <taxon>Gemmataceae</taxon>
        <taxon>Frigoriglobus</taxon>
    </lineage>
</organism>
<evidence type="ECO:0000313" key="11">
    <source>
        <dbReference type="Proteomes" id="UP000503447"/>
    </source>
</evidence>
<reference evidence="11" key="1">
    <citation type="submission" date="2020-05" db="EMBL/GenBank/DDBJ databases">
        <title>Frigoriglobus tundricola gen. nov., sp. nov., a psychrotolerant cellulolytic planctomycete of the family Gemmataceae with two divergent copies of 16S rRNA gene.</title>
        <authorList>
            <person name="Kulichevskaya I.S."/>
            <person name="Ivanova A.A."/>
            <person name="Naumoff D.G."/>
            <person name="Beletsky A.V."/>
            <person name="Rijpstra W.I.C."/>
            <person name="Sinninghe Damste J.S."/>
            <person name="Mardanov A.V."/>
            <person name="Ravin N.V."/>
            <person name="Dedysh S.N."/>
        </authorList>
    </citation>
    <scope>NUCLEOTIDE SEQUENCE [LARGE SCALE GENOMIC DNA]</scope>
    <source>
        <strain evidence="11">PL17</strain>
    </source>
</reference>
<dbReference type="SUPFAM" id="SSF82866">
    <property type="entry name" value="Multidrug efflux transporter AcrB transmembrane domain"/>
    <property type="match status" value="2"/>
</dbReference>
<dbReference type="PANTHER" id="PTHR32063">
    <property type="match status" value="1"/>
</dbReference>
<dbReference type="GO" id="GO:0005886">
    <property type="term" value="C:plasma membrane"/>
    <property type="evidence" value="ECO:0007669"/>
    <property type="project" value="UniProtKB-SubCell"/>
</dbReference>
<keyword evidence="6 9" id="KW-1133">Transmembrane helix</keyword>
<feature type="compositionally biased region" description="Low complexity" evidence="8">
    <location>
        <begin position="413"/>
        <end position="449"/>
    </location>
</feature>
<dbReference type="EMBL" id="CP053452">
    <property type="protein sequence ID" value="QJW93181.1"/>
    <property type="molecule type" value="Genomic_DNA"/>
</dbReference>
<feature type="region of interest" description="Disordered" evidence="8">
    <location>
        <begin position="293"/>
        <end position="459"/>
    </location>
</feature>
<protein>
    <submittedName>
        <fullName evidence="10">RND efflux system, inner membrane transporter</fullName>
    </submittedName>
</protein>
<dbReference type="Gene3D" id="3.30.2090.10">
    <property type="entry name" value="Multidrug efflux transporter AcrB TolC docking domain, DN and DC subdomains"/>
    <property type="match status" value="3"/>
</dbReference>
<evidence type="ECO:0000313" key="10">
    <source>
        <dbReference type="EMBL" id="QJW93181.1"/>
    </source>
</evidence>
<dbReference type="Gene3D" id="3.30.70.1430">
    <property type="entry name" value="Multidrug efflux transporter AcrB pore domain"/>
    <property type="match status" value="2"/>
</dbReference>
<keyword evidence="2" id="KW-0813">Transport</keyword>
<feature type="compositionally biased region" description="Low complexity" evidence="8">
    <location>
        <begin position="319"/>
        <end position="333"/>
    </location>
</feature>
<feature type="transmembrane region" description="Helical" evidence="9">
    <location>
        <begin position="1137"/>
        <end position="1160"/>
    </location>
</feature>
<evidence type="ECO:0000256" key="6">
    <source>
        <dbReference type="ARBA" id="ARBA00022989"/>
    </source>
</evidence>
<evidence type="ECO:0000256" key="9">
    <source>
        <dbReference type="SAM" id="Phobius"/>
    </source>
</evidence>
<feature type="transmembrane region" description="Helical" evidence="9">
    <location>
        <begin position="1252"/>
        <end position="1275"/>
    </location>
</feature>
<dbReference type="FunFam" id="1.20.1640.10:FF:000001">
    <property type="entry name" value="Efflux pump membrane transporter"/>
    <property type="match status" value="1"/>
</dbReference>
<evidence type="ECO:0000256" key="8">
    <source>
        <dbReference type="SAM" id="MobiDB-lite"/>
    </source>
</evidence>
<comment type="subcellular location">
    <subcellularLocation>
        <location evidence="1">Cell inner membrane</location>
        <topology evidence="1">Multi-pass membrane protein</topology>
    </subcellularLocation>
</comment>
<evidence type="ECO:0000256" key="2">
    <source>
        <dbReference type="ARBA" id="ARBA00022448"/>
    </source>
</evidence>
<feature type="transmembrane region" description="Helical" evidence="9">
    <location>
        <begin position="1085"/>
        <end position="1104"/>
    </location>
</feature>
<dbReference type="GO" id="GO:0042910">
    <property type="term" value="F:xenobiotic transmembrane transporter activity"/>
    <property type="evidence" value="ECO:0007669"/>
    <property type="project" value="TreeGrafter"/>
</dbReference>
<dbReference type="KEGG" id="ftj:FTUN_0686"/>
<keyword evidence="7 9" id="KW-0472">Membrane</keyword>
<dbReference type="InterPro" id="IPR027463">
    <property type="entry name" value="AcrB_DN_DC_subdom"/>
</dbReference>
<dbReference type="SUPFAM" id="SSF82714">
    <property type="entry name" value="Multidrug efflux transporter AcrB TolC docking domain, DN and DC subdomains"/>
    <property type="match status" value="2"/>
</dbReference>
<dbReference type="PANTHER" id="PTHR32063:SF11">
    <property type="entry name" value="CATION OR DRUG EFFLUX SYSTEM PROTEIN"/>
    <property type="match status" value="1"/>
</dbReference>
<keyword evidence="3" id="KW-1003">Cell membrane</keyword>
<evidence type="ECO:0000256" key="1">
    <source>
        <dbReference type="ARBA" id="ARBA00004429"/>
    </source>
</evidence>
<evidence type="ECO:0000256" key="4">
    <source>
        <dbReference type="ARBA" id="ARBA00022519"/>
    </source>
</evidence>
<dbReference type="FunFam" id="3.30.70.1430:FF:000001">
    <property type="entry name" value="Efflux pump membrane transporter"/>
    <property type="match status" value="1"/>
</dbReference>
<feature type="transmembrane region" description="Helical" evidence="9">
    <location>
        <begin position="599"/>
        <end position="622"/>
    </location>
</feature>
<dbReference type="RefSeq" id="WP_171469432.1">
    <property type="nucleotide sequence ID" value="NZ_CP053452.2"/>
</dbReference>
<evidence type="ECO:0000256" key="3">
    <source>
        <dbReference type="ARBA" id="ARBA00022475"/>
    </source>
</evidence>
<dbReference type="Gene3D" id="3.30.70.1440">
    <property type="entry name" value="Multidrug efflux transporter AcrB pore domain"/>
    <property type="match status" value="1"/>
</dbReference>
<feature type="transmembrane region" description="Helical" evidence="9">
    <location>
        <begin position="1111"/>
        <end position="1131"/>
    </location>
</feature>
<feature type="transmembrane region" description="Helical" evidence="9">
    <location>
        <begin position="643"/>
        <end position="667"/>
    </location>
</feature>
<accession>A0A6M5YIN2</accession>
<name>A0A6M5YIN2_9BACT</name>
<feature type="transmembrane region" description="Helical" evidence="9">
    <location>
        <begin position="1287"/>
        <end position="1307"/>
    </location>
</feature>
<dbReference type="Gene3D" id="3.30.70.1320">
    <property type="entry name" value="Multidrug efflux transporter AcrB pore domain like"/>
    <property type="match status" value="2"/>
</dbReference>
<sequence length="1315" mass="137195">MFSGFFIDRPIFASVMSIVITLTGSLALVNLPIAQYPEISPPSVQVSITYPGASAQVVADTVAAPIEQQVNGVPGMLYMSSQSGNDGSYSLTVTFDIGTDLNTALVMVQNRVTLAMPQLPTEVQLQGITIRKKTPDILQVISFTSPNDRYDSIYLSNFAKINVLDEVLRIDGVSDINLFGQRDYSMRAWLDPQKLAARGLTALDVSSAIAVQNVPAAPGSIGQLPGGRARSFQFPLDTRGQLVSTEEFGNIVIKAGRASRPPTLVATVTAPAPASAGTTGGAFTGGAATNTGALGNGSNTDPNTNPLGASAAPGAAYLSSSGTSTTDASASSPSGGGSGTGAMTSPATGSGGTSGGLYGSGATSSGPATSIGTSSTASGSSSSSSSASGTSSNGSTGTTSTGTTDNANGQGTGSSLGSPLSLASTNNSGAASGASTSASATGGTVGTNSLSGGTLDGGPVPSSAIVRLRDVARLELAAQSYTNGATFDGKPSVGLAIHLLPGANALDVADRVKAKMKDLEPRFPEGVEYNIAYDTTPFIRESINDVVQTLFEAVALVALVVLLFLQNWRAAVIPLIAVPVAILGTFAVMFALGFTINNISLFGLVLAIGIVVDDAIVVVENVERWLEQGLEPREAAHKAMEEVTGPVVAIALVLCAVFVPCAFVPGITGQFYRQFAVTITASTVFSAFNSLTLSPALAAILMRKREDSRDVLTRGLDLGLGWFFKLFNWAFDWGTKGYTRVVGWLLRLSVIVLVLYCGLLAATYWVFMKAPIGFVPDQDQGRLIVSLQLPDSASLERSQALTAQVDAIARNTPGVHHTVSAAGMSLILSANSSNFSTVFLILDPFEKRQSPDLSADAIMARLRKELAAKVRGADVKVFGAPPVPGLSVASGFKVMVQDRGGIGLAELQKQTDAVVAKLQNSPATVGVNTQFRSKTPELFLDLDRTKAQALGVPINDVNSTMQIYLGSLYTTNFNEFGRHWQVTIQAEGKFRQRVGDVNQLQVRNQWGDMVPLGTLVTLREMNGPVAVTRYNMYSAAAVTGVVPPQVSSGEAIDAVNAAAERTLPRAMGTEWTELMFLQLRSGNTAIYVFALAVVFVFLALAALYESWALPLAVILVVPLCLLCSVGGVLIAHKSVDVFVQIGLVVLVGLACKNAILIVEFAEVQHRAGKPRREAALEAARLRIRPILMTSLAFILGVVPLVVASGAGAEMRQSLGTAVFSGMLGVTIFGIFLTPVFFDLIQRGVDAKLFSAAITRFAGAGLLGALLGVTVGHMIAGLGGGREVWADVIGGGVGTVLAVVVPPGWRWLKKQVKWDR</sequence>
<proteinExistence type="predicted"/>